<gene>
    <name evidence="1" type="ORF">M0L20_01385</name>
</gene>
<sequence length="147" mass="16237">MIRPLLLISLALACSCQNRSSNESTATQSTSPSVAPDTLCFQQIMGRDTTTLRLITHEATATGFLDINPYEKDRAKGSIQGTVKGSQIQATWDRSGEGVTQRYALDFTLKADAITWYEGERVEKQGVWVLKEPNKGYAYVLTKTDCP</sequence>
<dbReference type="Proteomes" id="UP001202180">
    <property type="component" value="Unassembled WGS sequence"/>
</dbReference>
<protein>
    <submittedName>
        <fullName evidence="1">Uncharacterized protein</fullName>
    </submittedName>
</protein>
<evidence type="ECO:0000313" key="1">
    <source>
        <dbReference type="EMBL" id="MCK8490481.1"/>
    </source>
</evidence>
<proteinExistence type="predicted"/>
<comment type="caution">
    <text evidence="1">The sequence shown here is derived from an EMBL/GenBank/DDBJ whole genome shotgun (WGS) entry which is preliminary data.</text>
</comment>
<reference evidence="1 2" key="1">
    <citation type="submission" date="2022-04" db="EMBL/GenBank/DDBJ databases">
        <title>Spirosoma sp. strain RP8 genome sequencing and assembly.</title>
        <authorList>
            <person name="Jung Y."/>
        </authorList>
    </citation>
    <scope>NUCLEOTIDE SEQUENCE [LARGE SCALE GENOMIC DNA]</scope>
    <source>
        <strain evidence="1 2">RP8</strain>
    </source>
</reference>
<name>A0ABT0HE98_9BACT</name>
<dbReference type="EMBL" id="JALPRF010000001">
    <property type="protein sequence ID" value="MCK8490481.1"/>
    <property type="molecule type" value="Genomic_DNA"/>
</dbReference>
<dbReference type="PROSITE" id="PS51257">
    <property type="entry name" value="PROKAR_LIPOPROTEIN"/>
    <property type="match status" value="1"/>
</dbReference>
<accession>A0ABT0HE98</accession>
<evidence type="ECO:0000313" key="2">
    <source>
        <dbReference type="Proteomes" id="UP001202180"/>
    </source>
</evidence>
<keyword evidence="2" id="KW-1185">Reference proteome</keyword>
<organism evidence="1 2">
    <name type="scientific">Spirosoma liriopis</name>
    <dbReference type="NCBI Taxonomy" id="2937440"/>
    <lineage>
        <taxon>Bacteria</taxon>
        <taxon>Pseudomonadati</taxon>
        <taxon>Bacteroidota</taxon>
        <taxon>Cytophagia</taxon>
        <taxon>Cytophagales</taxon>
        <taxon>Cytophagaceae</taxon>
        <taxon>Spirosoma</taxon>
    </lineage>
</organism>
<dbReference type="RefSeq" id="WP_248475306.1">
    <property type="nucleotide sequence ID" value="NZ_JALPRF010000001.1"/>
</dbReference>